<dbReference type="Proteomes" id="UP000807342">
    <property type="component" value="Unassembled WGS sequence"/>
</dbReference>
<organism evidence="2 3">
    <name type="scientific">Macrolepiota fuliginosa MF-IS2</name>
    <dbReference type="NCBI Taxonomy" id="1400762"/>
    <lineage>
        <taxon>Eukaryota</taxon>
        <taxon>Fungi</taxon>
        <taxon>Dikarya</taxon>
        <taxon>Basidiomycota</taxon>
        <taxon>Agaricomycotina</taxon>
        <taxon>Agaricomycetes</taxon>
        <taxon>Agaricomycetidae</taxon>
        <taxon>Agaricales</taxon>
        <taxon>Agaricineae</taxon>
        <taxon>Agaricaceae</taxon>
        <taxon>Macrolepiota</taxon>
    </lineage>
</organism>
<evidence type="ECO:0000256" key="1">
    <source>
        <dbReference type="SAM" id="SignalP"/>
    </source>
</evidence>
<evidence type="ECO:0000313" key="3">
    <source>
        <dbReference type="Proteomes" id="UP000807342"/>
    </source>
</evidence>
<accession>A0A9P6BYS5</accession>
<feature type="signal peptide" evidence="1">
    <location>
        <begin position="1"/>
        <end position="25"/>
    </location>
</feature>
<proteinExistence type="predicted"/>
<keyword evidence="3" id="KW-1185">Reference proteome</keyword>
<protein>
    <submittedName>
        <fullName evidence="2">Uncharacterized protein</fullName>
    </submittedName>
</protein>
<comment type="caution">
    <text evidence="2">The sequence shown here is derived from an EMBL/GenBank/DDBJ whole genome shotgun (WGS) entry which is preliminary data.</text>
</comment>
<dbReference type="EMBL" id="MU151363">
    <property type="protein sequence ID" value="KAF9444592.1"/>
    <property type="molecule type" value="Genomic_DNA"/>
</dbReference>
<reference evidence="2" key="1">
    <citation type="submission" date="2020-11" db="EMBL/GenBank/DDBJ databases">
        <authorList>
            <consortium name="DOE Joint Genome Institute"/>
            <person name="Ahrendt S."/>
            <person name="Riley R."/>
            <person name="Andreopoulos W."/>
            <person name="Labutti K."/>
            <person name="Pangilinan J."/>
            <person name="Ruiz-Duenas F.J."/>
            <person name="Barrasa J.M."/>
            <person name="Sanchez-Garcia M."/>
            <person name="Camarero S."/>
            <person name="Miyauchi S."/>
            <person name="Serrano A."/>
            <person name="Linde D."/>
            <person name="Babiker R."/>
            <person name="Drula E."/>
            <person name="Ayuso-Fernandez I."/>
            <person name="Pacheco R."/>
            <person name="Padilla G."/>
            <person name="Ferreira P."/>
            <person name="Barriuso J."/>
            <person name="Kellner H."/>
            <person name="Castanera R."/>
            <person name="Alfaro M."/>
            <person name="Ramirez L."/>
            <person name="Pisabarro A.G."/>
            <person name="Kuo A."/>
            <person name="Tritt A."/>
            <person name="Lipzen A."/>
            <person name="He G."/>
            <person name="Yan M."/>
            <person name="Ng V."/>
            <person name="Cullen D."/>
            <person name="Martin F."/>
            <person name="Rosso M.-N."/>
            <person name="Henrissat B."/>
            <person name="Hibbett D."/>
            <person name="Martinez A.T."/>
            <person name="Grigoriev I.V."/>
        </authorList>
    </citation>
    <scope>NUCLEOTIDE SEQUENCE</scope>
    <source>
        <strain evidence="2">MF-IS2</strain>
    </source>
</reference>
<dbReference type="AlphaFoldDB" id="A0A9P6BYS5"/>
<sequence>MGVYRAWSASLGLLLLLLGSQGLGATTYRYCHLTTTKMRPVLPCQISRDVFYQAEIKAIGKTWLQYPNDRNVQQMYFSKKNGFVGVGRRN</sequence>
<evidence type="ECO:0000313" key="2">
    <source>
        <dbReference type="EMBL" id="KAF9444592.1"/>
    </source>
</evidence>
<keyword evidence="1" id="KW-0732">Signal</keyword>
<name>A0A9P6BYS5_9AGAR</name>
<gene>
    <name evidence="2" type="ORF">P691DRAFT_333415</name>
</gene>
<feature type="chain" id="PRO_5040271457" evidence="1">
    <location>
        <begin position="26"/>
        <end position="90"/>
    </location>
</feature>